<dbReference type="Pfam" id="PF00842">
    <property type="entry name" value="Ala_racemase_C"/>
    <property type="match status" value="1"/>
</dbReference>
<sequence>MMKQYIIATYFVFSFLSVGFASPILHKNTTITRENANAFMEVDLNAFEKNLQVAKDIAGNAKVCAVLKADAYGAGIANVLPSVIKAKIPCVAITSNEEARVVRELGYEGQVLRIRMATPGELKDGLAYHITETIGNLEQAKYFDTLAKGKKLPIHINLNSGGMDRNGIDLSTSRGKTDVVSIATLPHLKVEGLMTHFPYEDVKKIKEGLKRFQADSAFVIENAHLNPKSLTLHAAASWAAVHVRESRLDMIRPGKLIYGYGGDEKALGIEQVMSLKSQVAGVNAYPKGSKVSYDGTYTLKRDSLLANIPMGYYDGYAKSFSNKGHVLIRGHKLPIVGRVTKNTFMVDVSDYPQISSGDEVVLFGKQCTQAITQSEIEKHTGTILSESLGIWGSSNPIFIKDSTLKDKCD</sequence>
<dbReference type="Proteomes" id="UP000256599">
    <property type="component" value="Unassembled WGS sequence"/>
</dbReference>
<dbReference type="GO" id="GO:0030632">
    <property type="term" value="P:D-alanine biosynthetic process"/>
    <property type="evidence" value="ECO:0007669"/>
    <property type="project" value="TreeGrafter"/>
</dbReference>
<dbReference type="CDD" id="cd06826">
    <property type="entry name" value="PLPDE_III_AR2"/>
    <property type="match status" value="1"/>
</dbReference>
<evidence type="ECO:0000256" key="9">
    <source>
        <dbReference type="PIRSR" id="PIRSR600821-50"/>
    </source>
</evidence>
<name>A0A3D8I565_9HELI</name>
<dbReference type="InterPro" id="IPR011079">
    <property type="entry name" value="Ala_racemase_C"/>
</dbReference>
<dbReference type="InterPro" id="IPR000821">
    <property type="entry name" value="Ala_racemase"/>
</dbReference>
<dbReference type="PANTHER" id="PTHR30511:SF0">
    <property type="entry name" value="ALANINE RACEMASE, CATABOLIC-RELATED"/>
    <property type="match status" value="1"/>
</dbReference>
<feature type="domain" description="Alanine racemase C-terminal" evidence="10">
    <location>
        <begin position="272"/>
        <end position="400"/>
    </location>
</feature>
<dbReference type="InterPro" id="IPR020622">
    <property type="entry name" value="Ala_racemase_pyridoxalP-BS"/>
</dbReference>
<keyword evidence="6" id="KW-1015">Disulfide bond</keyword>
<comment type="subcellular location">
    <subcellularLocation>
        <location evidence="2">Periplasm</location>
    </subcellularLocation>
</comment>
<comment type="cofactor">
    <cofactor evidence="1 9">
        <name>pyridoxal 5'-phosphate</name>
        <dbReference type="ChEBI" id="CHEBI:597326"/>
    </cofactor>
</comment>
<dbReference type="SMART" id="SM01005">
    <property type="entry name" value="Ala_racemase_C"/>
    <property type="match status" value="1"/>
</dbReference>
<evidence type="ECO:0000256" key="7">
    <source>
        <dbReference type="ARBA" id="ARBA00023235"/>
    </source>
</evidence>
<keyword evidence="4" id="KW-0574">Periplasm</keyword>
<dbReference type="SUPFAM" id="SSF50621">
    <property type="entry name" value="Alanine racemase C-terminal domain-like"/>
    <property type="match status" value="1"/>
</dbReference>
<dbReference type="AlphaFoldDB" id="A0A3D8I565"/>
<dbReference type="GO" id="GO:0042597">
    <property type="term" value="C:periplasmic space"/>
    <property type="evidence" value="ECO:0007669"/>
    <property type="project" value="UniProtKB-SubCell"/>
</dbReference>
<comment type="caution">
    <text evidence="11">The sequence shown here is derived from an EMBL/GenBank/DDBJ whole genome shotgun (WGS) entry which is preliminary data.</text>
</comment>
<dbReference type="GO" id="GO:0030170">
    <property type="term" value="F:pyridoxal phosphate binding"/>
    <property type="evidence" value="ECO:0007669"/>
    <property type="project" value="TreeGrafter"/>
</dbReference>
<organism evidence="11 12">
    <name type="scientific">Helicobacter marmotae</name>
    <dbReference type="NCBI Taxonomy" id="152490"/>
    <lineage>
        <taxon>Bacteria</taxon>
        <taxon>Pseudomonadati</taxon>
        <taxon>Campylobacterota</taxon>
        <taxon>Epsilonproteobacteria</taxon>
        <taxon>Campylobacterales</taxon>
        <taxon>Helicobacteraceae</taxon>
        <taxon>Helicobacter</taxon>
    </lineage>
</organism>
<reference evidence="11 12" key="1">
    <citation type="submission" date="2018-04" db="EMBL/GenBank/DDBJ databases">
        <title>Novel Campyloabacter and Helicobacter Species and Strains.</title>
        <authorList>
            <person name="Mannion A.J."/>
            <person name="Shen Z."/>
            <person name="Fox J.G."/>
        </authorList>
    </citation>
    <scope>NUCLEOTIDE SEQUENCE [LARGE SCALE GENOMIC DNA]</scope>
    <source>
        <strain evidence="11 12">MIT 98-6070</strain>
    </source>
</reference>
<evidence type="ECO:0000256" key="8">
    <source>
        <dbReference type="ARBA" id="ARBA00023456"/>
    </source>
</evidence>
<evidence type="ECO:0000256" key="3">
    <source>
        <dbReference type="ARBA" id="ARBA00022729"/>
    </source>
</evidence>
<dbReference type="RefSeq" id="WP_104699526.1">
    <property type="nucleotide sequence ID" value="NZ_FZPP01000007.1"/>
</dbReference>
<evidence type="ECO:0000313" key="11">
    <source>
        <dbReference type="EMBL" id="RDU60279.1"/>
    </source>
</evidence>
<dbReference type="Gene3D" id="2.40.37.10">
    <property type="entry name" value="Lyase, Ornithine Decarboxylase, Chain A, domain 1"/>
    <property type="match status" value="1"/>
</dbReference>
<keyword evidence="12" id="KW-1185">Reference proteome</keyword>
<accession>A0A3D8I565</accession>
<keyword evidence="5 9" id="KW-0663">Pyridoxal phosphate</keyword>
<feature type="modified residue" description="N6-(pyridoxal phosphate)lysine" evidence="9">
    <location>
        <position position="68"/>
    </location>
</feature>
<gene>
    <name evidence="11" type="primary">alr</name>
    <name evidence="11" type="ORF">CQA63_03435</name>
</gene>
<keyword evidence="3" id="KW-0732">Signal</keyword>
<evidence type="ECO:0000256" key="6">
    <source>
        <dbReference type="ARBA" id="ARBA00023157"/>
    </source>
</evidence>
<dbReference type="InterPro" id="IPR009006">
    <property type="entry name" value="Ala_racemase/Decarboxylase_C"/>
</dbReference>
<evidence type="ECO:0000259" key="10">
    <source>
        <dbReference type="SMART" id="SM01005"/>
    </source>
</evidence>
<dbReference type="SUPFAM" id="SSF51419">
    <property type="entry name" value="PLP-binding barrel"/>
    <property type="match status" value="1"/>
</dbReference>
<evidence type="ECO:0000256" key="2">
    <source>
        <dbReference type="ARBA" id="ARBA00004418"/>
    </source>
</evidence>
<dbReference type="OrthoDB" id="9813814at2"/>
<dbReference type="InterPro" id="IPR001608">
    <property type="entry name" value="Ala_racemase_N"/>
</dbReference>
<evidence type="ECO:0000313" key="12">
    <source>
        <dbReference type="Proteomes" id="UP000256599"/>
    </source>
</evidence>
<dbReference type="InterPro" id="IPR029066">
    <property type="entry name" value="PLP-binding_barrel"/>
</dbReference>
<evidence type="ECO:0000256" key="5">
    <source>
        <dbReference type="ARBA" id="ARBA00022898"/>
    </source>
</evidence>
<comment type="similarity">
    <text evidence="8">Belongs to the alanine racemase family. Bsr subfamily.</text>
</comment>
<dbReference type="GO" id="GO:0008784">
    <property type="term" value="F:alanine racemase activity"/>
    <property type="evidence" value="ECO:0007669"/>
    <property type="project" value="InterPro"/>
</dbReference>
<evidence type="ECO:0000256" key="1">
    <source>
        <dbReference type="ARBA" id="ARBA00001933"/>
    </source>
</evidence>
<evidence type="ECO:0000256" key="4">
    <source>
        <dbReference type="ARBA" id="ARBA00022764"/>
    </source>
</evidence>
<dbReference type="GO" id="GO:0005829">
    <property type="term" value="C:cytosol"/>
    <property type="evidence" value="ECO:0007669"/>
    <property type="project" value="TreeGrafter"/>
</dbReference>
<keyword evidence="7" id="KW-0413">Isomerase</keyword>
<proteinExistence type="inferred from homology"/>
<dbReference type="EMBL" id="NXLR01000004">
    <property type="protein sequence ID" value="RDU60279.1"/>
    <property type="molecule type" value="Genomic_DNA"/>
</dbReference>
<dbReference type="Gene3D" id="3.20.20.10">
    <property type="entry name" value="Alanine racemase"/>
    <property type="match status" value="1"/>
</dbReference>
<protein>
    <submittedName>
        <fullName evidence="11">Alanine racemase</fullName>
    </submittedName>
</protein>
<dbReference type="NCBIfam" id="TIGR00492">
    <property type="entry name" value="alr"/>
    <property type="match status" value="1"/>
</dbReference>
<dbReference type="PRINTS" id="PR00992">
    <property type="entry name" value="ALARACEMASE"/>
</dbReference>
<dbReference type="PROSITE" id="PS00395">
    <property type="entry name" value="ALANINE_RACEMASE"/>
    <property type="match status" value="1"/>
</dbReference>
<dbReference type="PANTHER" id="PTHR30511">
    <property type="entry name" value="ALANINE RACEMASE"/>
    <property type="match status" value="1"/>
</dbReference>
<dbReference type="InterPro" id="IPR043698">
    <property type="entry name" value="Racemase_Bsr/Lyr"/>
</dbReference>
<dbReference type="Pfam" id="PF01168">
    <property type="entry name" value="Ala_racemase_N"/>
    <property type="match status" value="1"/>
</dbReference>